<feature type="site" description="Interaction with tRNA" evidence="11">
    <location>
        <position position="339"/>
    </location>
</feature>
<evidence type="ECO:0000256" key="10">
    <source>
        <dbReference type="ARBA" id="ARBA00056575"/>
    </source>
</evidence>
<dbReference type="EC" id="2.8.1.13" evidence="11"/>
<dbReference type="AlphaFoldDB" id="A0A174DHQ5"/>
<dbReference type="GO" id="GO:0005737">
    <property type="term" value="C:cytoplasm"/>
    <property type="evidence" value="ECO:0007669"/>
    <property type="project" value="UniProtKB-SubCell"/>
</dbReference>
<dbReference type="PANTHER" id="PTHR11933:SF5">
    <property type="entry name" value="MITOCHONDRIAL TRNA-SPECIFIC 2-THIOURIDYLASE 1"/>
    <property type="match status" value="1"/>
</dbReference>
<evidence type="ECO:0000313" key="14">
    <source>
        <dbReference type="EMBL" id="CUO23526.1"/>
    </source>
</evidence>
<keyword evidence="7 11" id="KW-0694">RNA-binding</keyword>
<keyword evidence="6 11" id="KW-0067">ATP-binding</keyword>
<dbReference type="InterPro" id="IPR046885">
    <property type="entry name" value="MnmA-like_C"/>
</dbReference>
<feature type="binding site" evidence="11">
    <location>
        <position position="127"/>
    </location>
    <ligand>
        <name>ATP</name>
        <dbReference type="ChEBI" id="CHEBI:30616"/>
    </ligand>
</feature>
<dbReference type="FunFam" id="3.40.50.620:FF:000115">
    <property type="entry name" value="tRNA-specific 2-thiouridylase MnmA"/>
    <property type="match status" value="1"/>
</dbReference>
<dbReference type="Gene3D" id="2.40.30.10">
    <property type="entry name" value="Translation factors"/>
    <property type="match status" value="1"/>
</dbReference>
<evidence type="ECO:0000256" key="6">
    <source>
        <dbReference type="ARBA" id="ARBA00022840"/>
    </source>
</evidence>
<evidence type="ECO:0000256" key="9">
    <source>
        <dbReference type="ARBA" id="ARBA00051542"/>
    </source>
</evidence>
<comment type="catalytic activity">
    <reaction evidence="9 11">
        <text>S-sulfanyl-L-cysteinyl-[protein] + uridine(34) in tRNA + AH2 + ATP = 2-thiouridine(34) in tRNA + L-cysteinyl-[protein] + A + AMP + diphosphate + H(+)</text>
        <dbReference type="Rhea" id="RHEA:47032"/>
        <dbReference type="Rhea" id="RHEA-COMP:10131"/>
        <dbReference type="Rhea" id="RHEA-COMP:11726"/>
        <dbReference type="Rhea" id="RHEA-COMP:11727"/>
        <dbReference type="Rhea" id="RHEA-COMP:11728"/>
        <dbReference type="ChEBI" id="CHEBI:13193"/>
        <dbReference type="ChEBI" id="CHEBI:15378"/>
        <dbReference type="ChEBI" id="CHEBI:17499"/>
        <dbReference type="ChEBI" id="CHEBI:29950"/>
        <dbReference type="ChEBI" id="CHEBI:30616"/>
        <dbReference type="ChEBI" id="CHEBI:33019"/>
        <dbReference type="ChEBI" id="CHEBI:61963"/>
        <dbReference type="ChEBI" id="CHEBI:65315"/>
        <dbReference type="ChEBI" id="CHEBI:87170"/>
        <dbReference type="ChEBI" id="CHEBI:456215"/>
        <dbReference type="EC" id="2.8.1.13"/>
    </reaction>
</comment>
<dbReference type="NCBIfam" id="TIGR00420">
    <property type="entry name" value="trmU"/>
    <property type="match status" value="1"/>
</dbReference>
<dbReference type="GO" id="GO:0005524">
    <property type="term" value="F:ATP binding"/>
    <property type="evidence" value="ECO:0007669"/>
    <property type="project" value="UniProtKB-KW"/>
</dbReference>
<dbReference type="PANTHER" id="PTHR11933">
    <property type="entry name" value="TRNA 5-METHYLAMINOMETHYL-2-THIOURIDYLATE -METHYLTRANSFERASE"/>
    <property type="match status" value="1"/>
</dbReference>
<dbReference type="Gene3D" id="2.30.30.280">
    <property type="entry name" value="Adenine nucleotide alpha hydrolases-like domains"/>
    <property type="match status" value="1"/>
</dbReference>
<dbReference type="FunFam" id="2.30.30.280:FF:000001">
    <property type="entry name" value="tRNA-specific 2-thiouridylase MnmA"/>
    <property type="match status" value="1"/>
</dbReference>
<evidence type="ECO:0000313" key="17">
    <source>
        <dbReference type="Proteomes" id="UP000292665"/>
    </source>
</evidence>
<feature type="domain" description="tRNA-specific 2-thiouridylase MnmA-like C-terminal" evidence="12">
    <location>
        <begin position="282"/>
        <end position="355"/>
    </location>
</feature>
<dbReference type="NCBIfam" id="NF001138">
    <property type="entry name" value="PRK00143.1"/>
    <property type="match status" value="1"/>
</dbReference>
<dbReference type="InterPro" id="IPR004506">
    <property type="entry name" value="MnmA-like"/>
</dbReference>
<dbReference type="CDD" id="cd01998">
    <property type="entry name" value="MnmA_TRMU-like"/>
    <property type="match status" value="1"/>
</dbReference>
<gene>
    <name evidence="11 14" type="primary">mnmA</name>
    <name evidence="15" type="ORF">EAI93_10700</name>
    <name evidence="14" type="ORF">ERS852456_01976</name>
</gene>
<dbReference type="GO" id="GO:0000049">
    <property type="term" value="F:tRNA binding"/>
    <property type="evidence" value="ECO:0007669"/>
    <property type="project" value="UniProtKB-KW"/>
</dbReference>
<evidence type="ECO:0000256" key="4">
    <source>
        <dbReference type="ARBA" id="ARBA00022694"/>
    </source>
</evidence>
<evidence type="ECO:0000256" key="2">
    <source>
        <dbReference type="ARBA" id="ARBA00022555"/>
    </source>
</evidence>
<evidence type="ECO:0000256" key="1">
    <source>
        <dbReference type="ARBA" id="ARBA00022490"/>
    </source>
</evidence>
<protein>
    <recommendedName>
        <fullName evidence="11">tRNA-specific 2-thiouridylase MnmA</fullName>
        <ecNumber evidence="11">2.8.1.13</ecNumber>
    </recommendedName>
</protein>
<feature type="domain" description="tRNA-specific 2-thiouridylase MnmA-like central" evidence="13">
    <location>
        <begin position="209"/>
        <end position="272"/>
    </location>
</feature>
<sequence>MKKVVVGMSGGVDSSVAAYLLKEQGYDVIGVTMQIWQEEDVCTVEENGGCCGLSAVEDARRVAAALGIPYYVMNFREEFQKNVIDYFADSYVNGQTPNPCIACNRYVKWEALLKRSISIGADFIATGHYARVEQLSNGRYALRRSATAAKDQTYALYNLTQEQLKRTLMPVGEYTKEEVRVIAEKIGLLVADKPDSQDICFVQDGNYAAFIEEHTGKKASEGNFVTSDGTVIGRHKGIIHYTVGQRKGLGLALGYPAFVLEIRPETNEVVIGTYEESLTTVVRAKQLNFMSVEDLKEPLRVFAKIRYNHKGAWCTVERTKEDEVTCCFEEPQRAVTPGQAIVFYDGEYVLGGGTIL</sequence>
<evidence type="ECO:0000256" key="7">
    <source>
        <dbReference type="ARBA" id="ARBA00022884"/>
    </source>
</evidence>
<dbReference type="Pfam" id="PF03054">
    <property type="entry name" value="tRNA_Me_trans"/>
    <property type="match status" value="1"/>
</dbReference>
<dbReference type="InterPro" id="IPR023382">
    <property type="entry name" value="MnmA-like_central_sf"/>
</dbReference>
<name>A0A174DHQ5_9FIRM</name>
<keyword evidence="8 11" id="KW-1015">Disulfide bond</keyword>
<feature type="region of interest" description="Interaction with tRNA" evidence="11">
    <location>
        <begin position="306"/>
        <end position="307"/>
    </location>
</feature>
<dbReference type="InterPro" id="IPR046884">
    <property type="entry name" value="MnmA-like_central"/>
</dbReference>
<feature type="site" description="Interaction with tRNA" evidence="11">
    <location>
        <position position="128"/>
    </location>
</feature>
<feature type="active site" description="Nucleophile" evidence="11">
    <location>
        <position position="103"/>
    </location>
</feature>
<feature type="region of interest" description="Interaction with tRNA" evidence="11">
    <location>
        <begin position="150"/>
        <end position="152"/>
    </location>
</feature>
<dbReference type="GO" id="GO:0002143">
    <property type="term" value="P:tRNA wobble position uridine thiolation"/>
    <property type="evidence" value="ECO:0007669"/>
    <property type="project" value="TreeGrafter"/>
</dbReference>
<dbReference type="EMBL" id="RCYR01000023">
    <property type="protein sequence ID" value="RYS78691.1"/>
    <property type="molecule type" value="Genomic_DNA"/>
</dbReference>
<evidence type="ECO:0000256" key="8">
    <source>
        <dbReference type="ARBA" id="ARBA00023157"/>
    </source>
</evidence>
<evidence type="ECO:0000259" key="12">
    <source>
        <dbReference type="Pfam" id="PF20258"/>
    </source>
</evidence>
<evidence type="ECO:0000256" key="5">
    <source>
        <dbReference type="ARBA" id="ARBA00022741"/>
    </source>
</evidence>
<proteinExistence type="inferred from homology"/>
<dbReference type="HAMAP" id="MF_00144">
    <property type="entry name" value="tRNA_thiouridyl_MnmA"/>
    <property type="match status" value="1"/>
</dbReference>
<keyword evidence="1 11" id="KW-0963">Cytoplasm</keyword>
<evidence type="ECO:0000313" key="15">
    <source>
        <dbReference type="EMBL" id="RYS78691.1"/>
    </source>
</evidence>
<reference evidence="15 17" key="2">
    <citation type="journal article" date="2019" name="Science, e1252229">
        <title>Invertible promoters mediate bacterial phase variation, antibiotic resistance, and host adaptation in the gut.</title>
        <authorList>
            <person name="Jiang X."/>
            <person name="Hall A.B."/>
            <person name="Arthur T.D."/>
            <person name="Plichta D.R."/>
            <person name="Covington C.T."/>
            <person name="Poyet M."/>
            <person name="Crothers J."/>
            <person name="Moses P.L."/>
            <person name="Tolonen A.C."/>
            <person name="Vlamakis H."/>
            <person name="Alm E.J."/>
            <person name="Xavier R.J."/>
        </authorList>
    </citation>
    <scope>NUCLEOTIDE SEQUENCE [LARGE SCALE GENOMIC DNA]</scope>
    <source>
        <strain evidence="17">aa_0143</strain>
        <strain evidence="15">Aa_0143</strain>
    </source>
</reference>
<evidence type="ECO:0000259" key="13">
    <source>
        <dbReference type="Pfam" id="PF20259"/>
    </source>
</evidence>
<dbReference type="Gene3D" id="3.40.50.620">
    <property type="entry name" value="HUPs"/>
    <property type="match status" value="1"/>
</dbReference>
<keyword evidence="3 11" id="KW-0808">Transferase</keyword>
<dbReference type="GO" id="GO:0103016">
    <property type="term" value="F:tRNA-uridine 2-sulfurtransferase activity"/>
    <property type="evidence" value="ECO:0007669"/>
    <property type="project" value="UniProtKB-EC"/>
</dbReference>
<feature type="active site" description="Cysteine persulfide intermediate" evidence="11">
    <location>
        <position position="200"/>
    </location>
</feature>
<keyword evidence="2 11" id="KW-0820">tRNA-binding</keyword>
<comment type="subcellular location">
    <subcellularLocation>
        <location evidence="11">Cytoplasm</location>
    </subcellularLocation>
</comment>
<evidence type="ECO:0000256" key="3">
    <source>
        <dbReference type="ARBA" id="ARBA00022679"/>
    </source>
</evidence>
<feature type="disulfide bond" description="Alternate" evidence="11">
    <location>
        <begin position="103"/>
        <end position="200"/>
    </location>
</feature>
<accession>A0A174DHQ5</accession>
<dbReference type="Proteomes" id="UP000095787">
    <property type="component" value="Unassembled WGS sequence"/>
</dbReference>
<dbReference type="EMBL" id="CYZO01000026">
    <property type="protein sequence ID" value="CUO23526.1"/>
    <property type="molecule type" value="Genomic_DNA"/>
</dbReference>
<dbReference type="GeneID" id="97328526"/>
<evidence type="ECO:0000256" key="11">
    <source>
        <dbReference type="HAMAP-Rule" id="MF_00144"/>
    </source>
</evidence>
<dbReference type="Proteomes" id="UP000292665">
    <property type="component" value="Unassembled WGS sequence"/>
</dbReference>
<dbReference type="RefSeq" id="WP_004846408.1">
    <property type="nucleotide sequence ID" value="NZ_AP028249.1"/>
</dbReference>
<dbReference type="Pfam" id="PF20259">
    <property type="entry name" value="tRNA_Me_trans_M"/>
    <property type="match status" value="1"/>
</dbReference>
<keyword evidence="5 11" id="KW-0547">Nucleotide-binding</keyword>
<feature type="binding site" evidence="11">
    <location>
        <position position="33"/>
    </location>
    <ligand>
        <name>ATP</name>
        <dbReference type="ChEBI" id="CHEBI:30616"/>
    </ligand>
</feature>
<dbReference type="Pfam" id="PF20258">
    <property type="entry name" value="tRNA_Me_trans_C"/>
    <property type="match status" value="1"/>
</dbReference>
<comment type="caution">
    <text evidence="11">Lacks conserved residue(s) required for the propagation of feature annotation.</text>
</comment>
<feature type="binding site" evidence="11">
    <location>
        <begin position="7"/>
        <end position="14"/>
    </location>
    <ligand>
        <name>ATP</name>
        <dbReference type="ChEBI" id="CHEBI:30616"/>
    </ligand>
</feature>
<dbReference type="SUPFAM" id="SSF52402">
    <property type="entry name" value="Adenine nucleotide alpha hydrolases-like"/>
    <property type="match status" value="1"/>
</dbReference>
<organism evidence="14 16">
    <name type="scientific">[Ruminococcus] torques</name>
    <dbReference type="NCBI Taxonomy" id="33039"/>
    <lineage>
        <taxon>Bacteria</taxon>
        <taxon>Bacillati</taxon>
        <taxon>Bacillota</taxon>
        <taxon>Clostridia</taxon>
        <taxon>Lachnospirales</taxon>
        <taxon>Lachnospiraceae</taxon>
        <taxon>Mediterraneibacter</taxon>
    </lineage>
</organism>
<dbReference type="FunFam" id="2.40.30.10:FF:000023">
    <property type="entry name" value="tRNA-specific 2-thiouridylase MnmA"/>
    <property type="match status" value="1"/>
</dbReference>
<dbReference type="InterPro" id="IPR014729">
    <property type="entry name" value="Rossmann-like_a/b/a_fold"/>
</dbReference>
<keyword evidence="4 11" id="KW-0819">tRNA processing</keyword>
<reference evidence="14 16" key="1">
    <citation type="submission" date="2015-09" db="EMBL/GenBank/DDBJ databases">
        <authorList>
            <consortium name="Pathogen Informatics"/>
        </authorList>
    </citation>
    <scope>NUCLEOTIDE SEQUENCE [LARGE SCALE GENOMIC DNA]</scope>
    <source>
        <strain evidence="14 16">2789STDY5834841</strain>
    </source>
</reference>
<comment type="similarity">
    <text evidence="11">Belongs to the MnmA/TRMU family.</text>
</comment>
<comment type="function">
    <text evidence="10 11">Catalyzes the 2-thiolation of uridine at the wobble position (U34) of tRNA, leading to the formation of s(2)U34.</text>
</comment>
<evidence type="ECO:0000313" key="16">
    <source>
        <dbReference type="Proteomes" id="UP000095787"/>
    </source>
</evidence>